<dbReference type="PANTHER" id="PTHR28244:SF1">
    <property type="entry name" value="RNA POLYMERASE I-SPECIFIC TRANSCRIPTION INITIATION FACTOR RRN11"/>
    <property type="match status" value="1"/>
</dbReference>
<reference evidence="3" key="2">
    <citation type="submission" date="2015-01" db="EMBL/GenBank/DDBJ databases">
        <title>Evolutionary Origins and Diversification of the Mycorrhizal Mutualists.</title>
        <authorList>
            <consortium name="DOE Joint Genome Institute"/>
            <consortium name="Mycorrhizal Genomics Consortium"/>
            <person name="Kohler A."/>
            <person name="Kuo A."/>
            <person name="Nagy L.G."/>
            <person name="Floudas D."/>
            <person name="Copeland A."/>
            <person name="Barry K.W."/>
            <person name="Cichocki N."/>
            <person name="Veneault-Fourrey C."/>
            <person name="LaButti K."/>
            <person name="Lindquist E.A."/>
            <person name="Lipzen A."/>
            <person name="Lundell T."/>
            <person name="Morin E."/>
            <person name="Murat C."/>
            <person name="Riley R."/>
            <person name="Ohm R."/>
            <person name="Sun H."/>
            <person name="Tunlid A."/>
            <person name="Henrissat B."/>
            <person name="Grigoriev I.V."/>
            <person name="Hibbett D.S."/>
            <person name="Martin F."/>
        </authorList>
    </citation>
    <scope>NUCLEOTIDE SEQUENCE [LARGE SCALE GENOMIC DNA]</scope>
    <source>
        <strain evidence="3">h7</strain>
    </source>
</reference>
<name>A0A0C3CC27_HEBCY</name>
<evidence type="ECO:0008006" key="4">
    <source>
        <dbReference type="Google" id="ProtNLM"/>
    </source>
</evidence>
<accession>A0A0C3CC27</accession>
<dbReference type="AlphaFoldDB" id="A0A0C3CC27"/>
<keyword evidence="3" id="KW-1185">Reference proteome</keyword>
<dbReference type="Proteomes" id="UP000053424">
    <property type="component" value="Unassembled WGS sequence"/>
</dbReference>
<dbReference type="GO" id="GO:0042790">
    <property type="term" value="P:nucleolar large rRNA transcription by RNA polymerase I"/>
    <property type="evidence" value="ECO:0007669"/>
    <property type="project" value="TreeGrafter"/>
</dbReference>
<dbReference type="InterPro" id="IPR007224">
    <property type="entry name" value="TIF_Rrn11"/>
</dbReference>
<dbReference type="EMBL" id="KN831771">
    <property type="protein sequence ID" value="KIM46350.1"/>
    <property type="molecule type" value="Genomic_DNA"/>
</dbReference>
<gene>
    <name evidence="2" type="ORF">M413DRAFT_24088</name>
</gene>
<dbReference type="HOGENOM" id="CLU_081658_0_0_1"/>
<organism evidence="2 3">
    <name type="scientific">Hebeloma cylindrosporum</name>
    <dbReference type="NCBI Taxonomy" id="76867"/>
    <lineage>
        <taxon>Eukaryota</taxon>
        <taxon>Fungi</taxon>
        <taxon>Dikarya</taxon>
        <taxon>Basidiomycota</taxon>
        <taxon>Agaricomycotina</taxon>
        <taxon>Agaricomycetes</taxon>
        <taxon>Agaricomycetidae</taxon>
        <taxon>Agaricales</taxon>
        <taxon>Agaricineae</taxon>
        <taxon>Hymenogastraceae</taxon>
        <taxon>Hebeloma</taxon>
    </lineage>
</organism>
<proteinExistence type="predicted"/>
<evidence type="ECO:0000313" key="2">
    <source>
        <dbReference type="EMBL" id="KIM46350.1"/>
    </source>
</evidence>
<evidence type="ECO:0000256" key="1">
    <source>
        <dbReference type="SAM" id="MobiDB-lite"/>
    </source>
</evidence>
<dbReference type="STRING" id="686832.A0A0C3CC27"/>
<sequence>MSVNNHTFLFSSLDSKQPSTARKVHIRRLYDILQLSIQRHQFQRAKRVWAILVHCKEIDWKRLWNVGLHILSEDTTNEGGGHVAVEYLRSMMLQCPDNRETILKELVFRLLLQGKCRDALDELELYLPSFPYQDNPILHIYAGLSCLYLAQSTSGSSTTFDSILIRDAQAQLEHAKVLDPDNVVAQAFLDKISAIQKGFTDTRDDSDEDAMDLNDHDNQPSKKRVRT</sequence>
<dbReference type="GO" id="GO:0001181">
    <property type="term" value="F:RNA polymerase I general transcription initiation factor activity"/>
    <property type="evidence" value="ECO:0007669"/>
    <property type="project" value="InterPro"/>
</dbReference>
<dbReference type="InterPro" id="IPR053029">
    <property type="entry name" value="RNA_pol_I-specific_init_factor"/>
</dbReference>
<dbReference type="PANTHER" id="PTHR28244">
    <property type="entry name" value="RNA POLYMERASE I-SPECIFIC TRANSCRIPTION INITIATION FACTOR RRN11"/>
    <property type="match status" value="1"/>
</dbReference>
<feature type="region of interest" description="Disordered" evidence="1">
    <location>
        <begin position="200"/>
        <end position="227"/>
    </location>
</feature>
<dbReference type="GO" id="GO:0001164">
    <property type="term" value="F:RNA polymerase I core promoter sequence-specific DNA binding"/>
    <property type="evidence" value="ECO:0007669"/>
    <property type="project" value="InterPro"/>
</dbReference>
<evidence type="ECO:0000313" key="3">
    <source>
        <dbReference type="Proteomes" id="UP000053424"/>
    </source>
</evidence>
<dbReference type="OrthoDB" id="2159786at2759"/>
<reference evidence="2 3" key="1">
    <citation type="submission" date="2014-04" db="EMBL/GenBank/DDBJ databases">
        <authorList>
            <consortium name="DOE Joint Genome Institute"/>
            <person name="Kuo A."/>
            <person name="Gay G."/>
            <person name="Dore J."/>
            <person name="Kohler A."/>
            <person name="Nagy L.G."/>
            <person name="Floudas D."/>
            <person name="Copeland A."/>
            <person name="Barry K.W."/>
            <person name="Cichocki N."/>
            <person name="Veneault-Fourrey C."/>
            <person name="LaButti K."/>
            <person name="Lindquist E.A."/>
            <person name="Lipzen A."/>
            <person name="Lundell T."/>
            <person name="Morin E."/>
            <person name="Murat C."/>
            <person name="Sun H."/>
            <person name="Tunlid A."/>
            <person name="Henrissat B."/>
            <person name="Grigoriev I.V."/>
            <person name="Hibbett D.S."/>
            <person name="Martin F."/>
            <person name="Nordberg H.P."/>
            <person name="Cantor M.N."/>
            <person name="Hua S.X."/>
        </authorList>
    </citation>
    <scope>NUCLEOTIDE SEQUENCE [LARGE SCALE GENOMIC DNA]</scope>
    <source>
        <strain evidence="3">h7</strain>
    </source>
</reference>
<dbReference type="GO" id="GO:0070860">
    <property type="term" value="C:RNA polymerase I core factor complex"/>
    <property type="evidence" value="ECO:0007669"/>
    <property type="project" value="TreeGrafter"/>
</dbReference>
<dbReference type="GO" id="GO:0017025">
    <property type="term" value="F:TBP-class protein binding"/>
    <property type="evidence" value="ECO:0007669"/>
    <property type="project" value="TreeGrafter"/>
</dbReference>
<protein>
    <recommendedName>
        <fullName evidence="4">ER membrane protein complex subunit 2</fullName>
    </recommendedName>
</protein>
<dbReference type="Pfam" id="PF04090">
    <property type="entry name" value="Rrn11"/>
    <property type="match status" value="1"/>
</dbReference>